<dbReference type="Pfam" id="PF13538">
    <property type="entry name" value="UvrD_C_2"/>
    <property type="match status" value="1"/>
</dbReference>
<dbReference type="SUPFAM" id="SSF47781">
    <property type="entry name" value="RuvA domain 2-like"/>
    <property type="match status" value="1"/>
</dbReference>
<evidence type="ECO:0000259" key="4">
    <source>
        <dbReference type="SMART" id="SM00382"/>
    </source>
</evidence>
<organism evidence="5 6">
    <name type="scientific">Chloracidobacterium validum</name>
    <dbReference type="NCBI Taxonomy" id="2821543"/>
    <lineage>
        <taxon>Bacteria</taxon>
        <taxon>Pseudomonadati</taxon>
        <taxon>Acidobacteriota</taxon>
        <taxon>Terriglobia</taxon>
        <taxon>Terriglobales</taxon>
        <taxon>Acidobacteriaceae</taxon>
        <taxon>Chloracidobacterium</taxon>
    </lineage>
</organism>
<evidence type="ECO:0000313" key="5">
    <source>
        <dbReference type="EMBL" id="QUW04002.1"/>
    </source>
</evidence>
<evidence type="ECO:0000256" key="1">
    <source>
        <dbReference type="ARBA" id="ARBA00022741"/>
    </source>
</evidence>
<dbReference type="InterPro" id="IPR029493">
    <property type="entry name" value="RecD2-like_HHH"/>
</dbReference>
<dbReference type="PANTHER" id="PTHR43788">
    <property type="entry name" value="DNA2/NAM7 HELICASE FAMILY MEMBER"/>
    <property type="match status" value="1"/>
</dbReference>
<dbReference type="Proteomes" id="UP000676506">
    <property type="component" value="Chromosome 1"/>
</dbReference>
<dbReference type="InterPro" id="IPR006345">
    <property type="entry name" value="RecD2"/>
</dbReference>
<dbReference type="InterPro" id="IPR003583">
    <property type="entry name" value="Hlx-hairpin-Hlx_DNA-bd_motif"/>
</dbReference>
<sequence>MTGSARASGLVGAVERIAYANPESGYTVLRLRVAGERETLTVVGYFPALSPGVTLRLTGFWITHPTHGAQFKATSHEICQPATLAGIEKYLGSGLIKGVGPVTARRIVAHFKEATLDIIETDIQRLSEVPGIGEKRVNMIAQAWEAQRAVKEVMLFLQSHGVSTHYAAKIYKQYGARAIQTVIENPYQLARDIYGIGFKTADGIAANLGIAPDAETRLRAACAYVLQEAADQGHCFLPETKLLAQLQALLGLDDEHRLRATAAVLATEGELVARAVAAPDAPPETHYHLPYLFYAEQHLARLLRGLISRPPTDLEAMAVRWLESYMTREQLALSPEQCQAVCAAATQRVLVITGGPGCGKTTTLRAIVKLFQALGLRVELATPTGRAAQRLSEVAGVEARTLHRLLAYDPSRGRFTHDSDYPLDTDAVIVDEASMLDAPLAAALLRALPAQGRLLLVGDVDQLPSVGPGRVLGDVIASGVIPVCHLTQVFRQAEGSAIIQNAHRIRAGRFPNLIRPDGKTTTDCYFVDAETPEDIHQRLENIVARSLPKRFGYDPIRDIQVLTPMNRGEIGAVELNRRLQAVLNPPRPGEPEVERLGRIFRVGDKVVQRVNNYPREVFNGDIGRLVGLQLEDQTLTVDYDGRWVTYDWADANELAHGFALSVHKSQGSEYPAVVIVLHPQAFPVLSRNLVYTALTRAKRTAVLLGTTRAIGLALRRIEAAQRHTWLTSALREGVM</sequence>
<dbReference type="InterPro" id="IPR050534">
    <property type="entry name" value="Coronavir_polyprotein_1ab"/>
</dbReference>
<protein>
    <submittedName>
        <fullName evidence="5">ATP-dependent RecD-like DNA helicase</fullName>
    </submittedName>
</protein>
<feature type="domain" description="Helix-hairpin-helix DNA-binding motif class 1" evidence="3">
    <location>
        <begin position="96"/>
        <end position="110"/>
    </location>
</feature>
<dbReference type="Pfam" id="PF14520">
    <property type="entry name" value="HHH_5"/>
    <property type="match status" value="1"/>
</dbReference>
<dbReference type="Gene3D" id="2.30.30.940">
    <property type="match status" value="1"/>
</dbReference>
<dbReference type="CDD" id="cd17933">
    <property type="entry name" value="DEXSc_RecD-like"/>
    <property type="match status" value="1"/>
</dbReference>
<dbReference type="Pfam" id="PF18335">
    <property type="entry name" value="SH3_13"/>
    <property type="match status" value="1"/>
</dbReference>
<dbReference type="Gene3D" id="1.10.10.2220">
    <property type="match status" value="1"/>
</dbReference>
<evidence type="ECO:0000256" key="2">
    <source>
        <dbReference type="ARBA" id="ARBA00022840"/>
    </source>
</evidence>
<dbReference type="Gene3D" id="3.40.50.300">
    <property type="entry name" value="P-loop containing nucleotide triphosphate hydrolases"/>
    <property type="match status" value="2"/>
</dbReference>
<dbReference type="EMBL" id="CP072648">
    <property type="protein sequence ID" value="QUW04002.1"/>
    <property type="molecule type" value="Genomic_DNA"/>
</dbReference>
<dbReference type="NCBIfam" id="TIGR01448">
    <property type="entry name" value="recD_rel"/>
    <property type="match status" value="1"/>
</dbReference>
<evidence type="ECO:0000259" key="3">
    <source>
        <dbReference type="SMART" id="SM00278"/>
    </source>
</evidence>
<dbReference type="InterPro" id="IPR003593">
    <property type="entry name" value="AAA+_ATPase"/>
</dbReference>
<gene>
    <name evidence="5" type="ORF">J8C06_10240</name>
</gene>
<dbReference type="SMART" id="SM00278">
    <property type="entry name" value="HhH1"/>
    <property type="match status" value="3"/>
</dbReference>
<dbReference type="HAMAP" id="MF_01488">
    <property type="entry name" value="RecD2"/>
    <property type="match status" value="1"/>
</dbReference>
<dbReference type="InterPro" id="IPR027417">
    <property type="entry name" value="P-loop_NTPase"/>
</dbReference>
<dbReference type="InterPro" id="IPR041451">
    <property type="entry name" value="RecD2_SH13"/>
</dbReference>
<dbReference type="Pfam" id="PF23139">
    <property type="entry name" value="OB_YrrC"/>
    <property type="match status" value="1"/>
</dbReference>
<proteinExistence type="inferred from homology"/>
<keyword evidence="6" id="KW-1185">Reference proteome</keyword>
<keyword evidence="2" id="KW-0067">ATP-binding</keyword>
<accession>A0ABX8BAN3</accession>
<feature type="domain" description="Helix-hairpin-helix DNA-binding motif class 1" evidence="3">
    <location>
        <begin position="188"/>
        <end position="207"/>
    </location>
</feature>
<dbReference type="SUPFAM" id="SSF52540">
    <property type="entry name" value="P-loop containing nucleoside triphosphate hydrolases"/>
    <property type="match status" value="2"/>
</dbReference>
<dbReference type="CDD" id="cd18809">
    <property type="entry name" value="SF1_C_RecD"/>
    <property type="match status" value="1"/>
</dbReference>
<keyword evidence="1" id="KW-0547">Nucleotide-binding</keyword>
<dbReference type="InterPro" id="IPR055446">
    <property type="entry name" value="RecD2_N_OB"/>
</dbReference>
<dbReference type="Gene3D" id="1.10.150.20">
    <property type="entry name" value="5' to 3' exonuclease, C-terminal subdomain"/>
    <property type="match status" value="1"/>
</dbReference>
<dbReference type="Pfam" id="PF14490">
    <property type="entry name" value="HHH_RecD2"/>
    <property type="match status" value="1"/>
</dbReference>
<feature type="domain" description="Helix-hairpin-helix DNA-binding motif class 1" evidence="3">
    <location>
        <begin position="124"/>
        <end position="143"/>
    </location>
</feature>
<dbReference type="Pfam" id="PF13604">
    <property type="entry name" value="AAA_30"/>
    <property type="match status" value="1"/>
</dbReference>
<name>A0ABX8BAN3_9BACT</name>
<evidence type="ECO:0000313" key="6">
    <source>
        <dbReference type="Proteomes" id="UP000676506"/>
    </source>
</evidence>
<reference evidence="5 6" key="1">
    <citation type="submission" date="2021-03" db="EMBL/GenBank/DDBJ databases">
        <title>Genomic and phenotypic characterization of Chloracidobacterium isolates provides evidence for multiple species.</title>
        <authorList>
            <person name="Saini M.K."/>
            <person name="Costas A.M.G."/>
            <person name="Tank M."/>
            <person name="Bryant D.A."/>
        </authorList>
    </citation>
    <scope>NUCLEOTIDE SEQUENCE [LARGE SCALE GENOMIC DNA]</scope>
    <source>
        <strain evidence="5 6">BV2-C</strain>
    </source>
</reference>
<dbReference type="PANTHER" id="PTHR43788:SF6">
    <property type="entry name" value="DNA HELICASE B"/>
    <property type="match status" value="1"/>
</dbReference>
<dbReference type="InterPro" id="IPR027785">
    <property type="entry name" value="UvrD-like_helicase_C"/>
</dbReference>
<dbReference type="InterPro" id="IPR010994">
    <property type="entry name" value="RuvA_2-like"/>
</dbReference>
<dbReference type="SMART" id="SM00382">
    <property type="entry name" value="AAA"/>
    <property type="match status" value="1"/>
</dbReference>
<feature type="domain" description="AAA+ ATPase" evidence="4">
    <location>
        <begin position="346"/>
        <end position="520"/>
    </location>
</feature>